<name>A0ABD0U2P2_DENTH</name>
<dbReference type="InterPro" id="IPR026960">
    <property type="entry name" value="RVT-Znf"/>
</dbReference>
<sequence length="490" mass="55954">MSMQRVPSGSRPSISDDFTTLLAHCRKLQQELLPQVFYLKTQQLWKKFASKFLFFGDALTGRKLHMVAWVNVCKPKSKGGLGLHSIPALIYGFNCSLILRFSNFDYPLAAWITAKYGNPWQTPPRLVSPFWKAICSTADEAKVNFFFDNNAVKWKGLNKHNFSDFMEGFYSTYAECYWAKSVWHRKSVLRFSVFGWLALVGGLKTSVELSRRNIQVDLDCVFCHNAPESISHLFFDCNFSHSILSNLIPAASSLLLRPNIHQLLDWIVECPNYNEQTKCFYYLITCCVIYFVWRERNNRKFGNCANSHNSDQFLQLETSRWHVCNRGIVGCCGGGGAHLTRSVSVTYPWLGYDVVVLWLFYFAVYVWKSYAVVLGTGISILLSTFTLIFLHLHLLADILVVAVLQGFWLDFAFKSFLISFSPLLVLFYASFVLVLVSQYRAKLGTADWYQYFVRYPGNDTNKISVPHGTESLVSGIENLVSGTDNILIFS</sequence>
<reference evidence="3 4" key="1">
    <citation type="journal article" date="2024" name="Plant Biotechnol. J.">
        <title>Dendrobium thyrsiflorum genome and its molecular insights into genes involved in important horticultural traits.</title>
        <authorList>
            <person name="Chen B."/>
            <person name="Wang J.Y."/>
            <person name="Zheng P.J."/>
            <person name="Li K.L."/>
            <person name="Liang Y.M."/>
            <person name="Chen X.F."/>
            <person name="Zhang C."/>
            <person name="Zhao X."/>
            <person name="He X."/>
            <person name="Zhang G.Q."/>
            <person name="Liu Z.J."/>
            <person name="Xu Q."/>
        </authorList>
    </citation>
    <scope>NUCLEOTIDE SEQUENCE [LARGE SCALE GENOMIC DNA]</scope>
    <source>
        <strain evidence="3">GZMU011</strain>
    </source>
</reference>
<dbReference type="Pfam" id="PF13966">
    <property type="entry name" value="zf-RVT"/>
    <property type="match status" value="1"/>
</dbReference>
<keyword evidence="1" id="KW-0812">Transmembrane</keyword>
<dbReference type="AlphaFoldDB" id="A0ABD0U2P2"/>
<evidence type="ECO:0000313" key="3">
    <source>
        <dbReference type="EMBL" id="KAL0906259.1"/>
    </source>
</evidence>
<dbReference type="PANTHER" id="PTHR33116">
    <property type="entry name" value="REVERSE TRANSCRIPTASE ZINC-BINDING DOMAIN-CONTAINING PROTEIN-RELATED-RELATED"/>
    <property type="match status" value="1"/>
</dbReference>
<keyword evidence="1" id="KW-1133">Transmembrane helix</keyword>
<proteinExistence type="predicted"/>
<evidence type="ECO:0000256" key="1">
    <source>
        <dbReference type="SAM" id="Phobius"/>
    </source>
</evidence>
<feature type="transmembrane region" description="Helical" evidence="1">
    <location>
        <begin position="349"/>
        <end position="367"/>
    </location>
</feature>
<evidence type="ECO:0000313" key="4">
    <source>
        <dbReference type="Proteomes" id="UP001552299"/>
    </source>
</evidence>
<protein>
    <recommendedName>
        <fullName evidence="2">Reverse transcriptase zinc-binding domain-containing protein</fullName>
    </recommendedName>
</protein>
<organism evidence="3 4">
    <name type="scientific">Dendrobium thyrsiflorum</name>
    <name type="common">Pinecone-like raceme dendrobium</name>
    <name type="synonym">Orchid</name>
    <dbReference type="NCBI Taxonomy" id="117978"/>
    <lineage>
        <taxon>Eukaryota</taxon>
        <taxon>Viridiplantae</taxon>
        <taxon>Streptophyta</taxon>
        <taxon>Embryophyta</taxon>
        <taxon>Tracheophyta</taxon>
        <taxon>Spermatophyta</taxon>
        <taxon>Magnoliopsida</taxon>
        <taxon>Liliopsida</taxon>
        <taxon>Asparagales</taxon>
        <taxon>Orchidaceae</taxon>
        <taxon>Epidendroideae</taxon>
        <taxon>Malaxideae</taxon>
        <taxon>Dendrobiinae</taxon>
        <taxon>Dendrobium</taxon>
    </lineage>
</organism>
<dbReference type="Proteomes" id="UP001552299">
    <property type="component" value="Unassembled WGS sequence"/>
</dbReference>
<comment type="caution">
    <text evidence="3">The sequence shown here is derived from an EMBL/GenBank/DDBJ whole genome shotgun (WGS) entry which is preliminary data.</text>
</comment>
<gene>
    <name evidence="3" type="ORF">M5K25_024737</name>
</gene>
<dbReference type="PANTHER" id="PTHR33116:SF66">
    <property type="entry name" value="REVERSE TRANSCRIPTASE ZINC-BINDING DOMAIN-CONTAINING PROTEIN"/>
    <property type="match status" value="1"/>
</dbReference>
<feature type="transmembrane region" description="Helical" evidence="1">
    <location>
        <begin position="416"/>
        <end position="436"/>
    </location>
</feature>
<keyword evidence="1" id="KW-0472">Membrane</keyword>
<dbReference type="EMBL" id="JANQDX010000018">
    <property type="protein sequence ID" value="KAL0906259.1"/>
    <property type="molecule type" value="Genomic_DNA"/>
</dbReference>
<evidence type="ECO:0000259" key="2">
    <source>
        <dbReference type="Pfam" id="PF13966"/>
    </source>
</evidence>
<feature type="transmembrane region" description="Helical" evidence="1">
    <location>
        <begin position="379"/>
        <end position="404"/>
    </location>
</feature>
<feature type="domain" description="Reverse transcriptase zinc-binding" evidence="2">
    <location>
        <begin position="174"/>
        <end position="241"/>
    </location>
</feature>
<accession>A0ABD0U2P2</accession>
<keyword evidence="4" id="KW-1185">Reference proteome</keyword>